<dbReference type="PANTHER" id="PTHR28658:SF3">
    <property type="entry name" value="TRANSMEMBRANE PROTEIN 180"/>
    <property type="match status" value="1"/>
</dbReference>
<dbReference type="OMA" id="WNSVNDP"/>
<dbReference type="SUPFAM" id="SSF103473">
    <property type="entry name" value="MFS general substrate transporter"/>
    <property type="match status" value="1"/>
</dbReference>
<dbReference type="STRING" id="7757.ENSPMAP00000003481"/>
<feature type="transmembrane region" description="Helical" evidence="2">
    <location>
        <begin position="49"/>
        <end position="72"/>
    </location>
</feature>
<feature type="transmembrane region" description="Helical" evidence="2">
    <location>
        <begin position="302"/>
        <end position="325"/>
    </location>
</feature>
<evidence type="ECO:0000313" key="3">
    <source>
        <dbReference type="Ensembl" id="ENSPMAP00000003481.1"/>
    </source>
</evidence>
<feature type="transmembrane region" description="Helical" evidence="2">
    <location>
        <begin position="337"/>
        <end position="356"/>
    </location>
</feature>
<dbReference type="AlphaFoldDB" id="S4RE49"/>
<dbReference type="InterPro" id="IPR036259">
    <property type="entry name" value="MFS_trans_sf"/>
</dbReference>
<dbReference type="InterPro" id="IPR040035">
    <property type="entry name" value="TMEM180"/>
</dbReference>
<proteinExistence type="predicted"/>
<dbReference type="Ensembl" id="ENSPMAT00000003496.1">
    <property type="protein sequence ID" value="ENSPMAP00000003481.1"/>
    <property type="gene ID" value="ENSPMAG00000003182.1"/>
</dbReference>
<sequence length="524" mass="58188">VGLKETVMAVSFSTAALYGSLALFQAILQNVFLLYYVEMFVSVYKIDKLSFWVGETIFLVWNSINDPLFGWISDRKLLTSQEWSSSSSSSSGGLSSPSVVLGRLHLLSQTGPLLALSFLTFWVAWAPAGLQFVLCLCLYDGFLTAVGLQHSALLADLAVSANDRARLNTHSSAFAALGSASVFASYVAWSRENTVPFRWYCVALALVSALGFAVCSRLLRNSYVASGKRKREDAELTDKLYMEKQEGKEDEPRLSLRDYVRQLSRHRNLRWFVLMNLVQVFHCHFNSNFFPLFLEHLLADRISLSTGSLLLGISYIAPHLNNLYFLSLCKKHGVYKVVMGLFYLKLVLSLVMLMAGPDHSTLLCFFIASNRVFTEGTCRLLSMVISDLVDEDFVLNERRQAASALLFGMVALVTKPGQTFAPLIGTWMLASFTGFDIFQSSSLLAVVTSSAPGQPLPPLQNPPVSGEALRQGCFVLLVCVPVVCGIVQILFWYQFRLHGKVLHRVKERRHSVPVSSPPPSTYPA</sequence>
<protein>
    <submittedName>
        <fullName evidence="3">Major facilitator superfamily domain containing 13A</fullName>
    </submittedName>
</protein>
<keyword evidence="2" id="KW-0812">Transmembrane</keyword>
<feature type="transmembrane region" description="Helical" evidence="2">
    <location>
        <begin position="197"/>
        <end position="219"/>
    </location>
</feature>
<feature type="transmembrane region" description="Helical" evidence="2">
    <location>
        <begin position="271"/>
        <end position="290"/>
    </location>
</feature>
<feature type="transmembrane region" description="Helical" evidence="2">
    <location>
        <begin position="468"/>
        <end position="493"/>
    </location>
</feature>
<accession>S4RE49</accession>
<dbReference type="Gene3D" id="1.20.1250.20">
    <property type="entry name" value="MFS general substrate transporter like domains"/>
    <property type="match status" value="1"/>
</dbReference>
<feature type="transmembrane region" description="Helical" evidence="2">
    <location>
        <begin position="15"/>
        <end position="37"/>
    </location>
</feature>
<dbReference type="GeneTree" id="ENSGT00940000160317"/>
<evidence type="ECO:0000256" key="2">
    <source>
        <dbReference type="SAM" id="Phobius"/>
    </source>
</evidence>
<comment type="subcellular location">
    <subcellularLocation>
        <location evidence="1">Membrane</location>
        <topology evidence="1">Multi-pass membrane protein</topology>
    </subcellularLocation>
</comment>
<dbReference type="Pfam" id="PF13347">
    <property type="entry name" value="MFS_2"/>
    <property type="match status" value="1"/>
</dbReference>
<feature type="transmembrane region" description="Helical" evidence="2">
    <location>
        <begin position="173"/>
        <end position="191"/>
    </location>
</feature>
<organism evidence="3">
    <name type="scientific">Petromyzon marinus</name>
    <name type="common">Sea lamprey</name>
    <dbReference type="NCBI Taxonomy" id="7757"/>
    <lineage>
        <taxon>Eukaryota</taxon>
        <taxon>Metazoa</taxon>
        <taxon>Chordata</taxon>
        <taxon>Craniata</taxon>
        <taxon>Vertebrata</taxon>
        <taxon>Cyclostomata</taxon>
        <taxon>Hyperoartia</taxon>
        <taxon>Petromyzontiformes</taxon>
        <taxon>Petromyzontidae</taxon>
        <taxon>Petromyzon</taxon>
    </lineage>
</organism>
<dbReference type="PANTHER" id="PTHR28658">
    <property type="entry name" value="TRANSMEMBRANE PROTEIN 180"/>
    <property type="match status" value="1"/>
</dbReference>
<evidence type="ECO:0000256" key="1">
    <source>
        <dbReference type="ARBA" id="ARBA00004141"/>
    </source>
</evidence>
<keyword evidence="2" id="KW-0472">Membrane</keyword>
<reference evidence="3" key="2">
    <citation type="submission" date="2025-09" db="UniProtKB">
        <authorList>
            <consortium name="Ensembl"/>
        </authorList>
    </citation>
    <scope>IDENTIFICATION</scope>
</reference>
<keyword evidence="2" id="KW-1133">Transmembrane helix</keyword>
<dbReference type="HOGENOM" id="CLU_034985_0_0_1"/>
<feature type="transmembrane region" description="Helical" evidence="2">
    <location>
        <begin position="113"/>
        <end position="139"/>
    </location>
</feature>
<name>S4RE49_PETMA</name>
<dbReference type="GO" id="GO:0016020">
    <property type="term" value="C:membrane"/>
    <property type="evidence" value="ECO:0007669"/>
    <property type="project" value="UniProtKB-SubCell"/>
</dbReference>
<reference evidence="3" key="1">
    <citation type="submission" date="2025-08" db="UniProtKB">
        <authorList>
            <consortium name="Ensembl"/>
        </authorList>
    </citation>
    <scope>IDENTIFICATION</scope>
</reference>